<organism evidence="1 2">
    <name type="scientific">Roseiconus nitratireducens</name>
    <dbReference type="NCBI Taxonomy" id="2605748"/>
    <lineage>
        <taxon>Bacteria</taxon>
        <taxon>Pseudomonadati</taxon>
        <taxon>Planctomycetota</taxon>
        <taxon>Planctomycetia</taxon>
        <taxon>Pirellulales</taxon>
        <taxon>Pirellulaceae</taxon>
        <taxon>Roseiconus</taxon>
    </lineage>
</organism>
<dbReference type="EMBL" id="VWOX01000040">
    <property type="protein sequence ID" value="KAA5535694.1"/>
    <property type="molecule type" value="Genomic_DNA"/>
</dbReference>
<accession>A0A5M6CKN5</accession>
<proteinExistence type="predicted"/>
<evidence type="ECO:0000313" key="1">
    <source>
        <dbReference type="EMBL" id="KAA5535694.1"/>
    </source>
</evidence>
<protein>
    <submittedName>
        <fullName evidence="1">Uncharacterized protein</fullName>
    </submittedName>
</protein>
<dbReference type="Proteomes" id="UP000324479">
    <property type="component" value="Unassembled WGS sequence"/>
</dbReference>
<name>A0A5M6CKN5_9BACT</name>
<evidence type="ECO:0000313" key="2">
    <source>
        <dbReference type="Proteomes" id="UP000324479"/>
    </source>
</evidence>
<gene>
    <name evidence="1" type="ORF">FYK55_28325</name>
</gene>
<sequence length="349" mass="40115">MIDLAVKRNRDSWEFSIDRSDLRGNFAIHVLDQGGTSLLTLPLREHLDGFSRFAHLTTAGMSWQQQILSYFIELGQTYLVIRPWWGSRLVVSLDDLMPVADKNVDHELTQFERSVVIAELKKISSELHAGKSPAEDRSTKTVKFTLDSCLYLPGVLDLVETIPTLQELEKHCFIQGSRSEETAIPEVELKLCCGRRFVQNSLRRLGVKPRYPTYVVVDEESGYAELNCKDRRESQLVFDIRRDAAVREIFMRLGTPDYIERGGERFDGQKYVRWMLRYEIDAESPYTLLIYLNRDRDQAVRCVKYSPPFWVGPDLFPAEHSLIKHDGGTVISFIDDLENGTFAGEITEL</sequence>
<reference evidence="1 2" key="1">
    <citation type="submission" date="2019-08" db="EMBL/GenBank/DDBJ databases">
        <authorList>
            <person name="Dhanesh K."/>
            <person name="Kumar G."/>
            <person name="Sasikala C."/>
            <person name="Venkata Ramana C."/>
        </authorList>
    </citation>
    <scope>NUCLEOTIDE SEQUENCE [LARGE SCALE GENOMIC DNA]</scope>
    <source>
        <strain evidence="1 2">JC645</strain>
    </source>
</reference>
<comment type="caution">
    <text evidence="1">The sequence shown here is derived from an EMBL/GenBank/DDBJ whole genome shotgun (WGS) entry which is preliminary data.</text>
</comment>
<keyword evidence="2" id="KW-1185">Reference proteome</keyword>
<dbReference type="AlphaFoldDB" id="A0A5M6CKN5"/>
<dbReference type="RefSeq" id="WP_150079991.1">
    <property type="nucleotide sequence ID" value="NZ_VWOX01000040.1"/>
</dbReference>